<organism evidence="1 2">
    <name type="scientific">Rhabditophanes sp. KR3021</name>
    <dbReference type="NCBI Taxonomy" id="114890"/>
    <lineage>
        <taxon>Eukaryota</taxon>
        <taxon>Metazoa</taxon>
        <taxon>Ecdysozoa</taxon>
        <taxon>Nematoda</taxon>
        <taxon>Chromadorea</taxon>
        <taxon>Rhabditida</taxon>
        <taxon>Tylenchina</taxon>
        <taxon>Panagrolaimomorpha</taxon>
        <taxon>Strongyloidoidea</taxon>
        <taxon>Alloionematidae</taxon>
        <taxon>Rhabditophanes</taxon>
    </lineage>
</organism>
<evidence type="ECO:0000313" key="2">
    <source>
        <dbReference type="WBParaSite" id="RSKR_0001182200.1"/>
    </source>
</evidence>
<proteinExistence type="predicted"/>
<reference evidence="2" key="1">
    <citation type="submission" date="2016-11" db="UniProtKB">
        <authorList>
            <consortium name="WormBaseParasite"/>
        </authorList>
    </citation>
    <scope>IDENTIFICATION</scope>
    <source>
        <strain evidence="2">KR3021</strain>
    </source>
</reference>
<dbReference type="WBParaSite" id="RSKR_0001182200.1">
    <property type="protein sequence ID" value="RSKR_0001182200.1"/>
    <property type="gene ID" value="RSKR_0001182200"/>
</dbReference>
<dbReference type="Proteomes" id="UP000095286">
    <property type="component" value="Unplaced"/>
</dbReference>
<evidence type="ECO:0000313" key="1">
    <source>
        <dbReference type="Proteomes" id="UP000095286"/>
    </source>
</evidence>
<sequence length="541" mass="55731">MFATPNYEADSMTYHDRIHKMIAEDEKVMNQIIPMMQSLHDVYINLETSVRQKRRALAAIEASKFAYNNSPTKHTETYSSVVSSTSSNKCNDNMEVTDNVYIATVTLKVGDECVANAGGKLLGIKGSNVKQIRRTTSTAIHLRGKGSSKDDSEIVNNNNSSHVRASVSKASEPLHVIIQSVHSNKLVAVNNVQRAIKKVVQSLDKGMDPKDHDKHTIMSIEIKETAKRLPSKKHTGYIFIMELESRIKAYRFVAYSAVTFSIVAVLSVCVTLPMVYNYVHHVKRSMHTEVQFCKSSAKDIWSEVNTLKQLPLVNGTRIQRQAGYDSGVSGGSASAGGSCSECCLPGAPGPAGAAGKNGAPGKPGSPGLPGSPGKPNSIPCSPVTVPPCKPCPQGPAGPAGPPGPAGNNGQDGRPGPAGSDGHPGVDGGKGPNGNNGQDGQPGQAGAPGADATSDTVAGQPGAPGTDGAPGSNGQPGQAGADGHPGQNGSDGQAGQPGAPGQDGQPGAPGPAGPAGSKGEPGICPKYCALDGGVFFADGTKR</sequence>
<protein>
    <submittedName>
        <fullName evidence="2">Col_cuticle_N domain-containing protein</fullName>
    </submittedName>
</protein>
<accession>A0AC35UHZ7</accession>
<name>A0AC35UHZ7_9BILA</name>